<gene>
    <name evidence="2" type="ORF">RI048_24350</name>
</gene>
<comment type="caution">
    <text evidence="2">The sequence shown here is derived from an EMBL/GenBank/DDBJ whole genome shotgun (WGS) entry which is preliminary data.</text>
</comment>
<dbReference type="SUPFAM" id="SSF52540">
    <property type="entry name" value="P-loop containing nucleoside triphosphate hydrolases"/>
    <property type="match status" value="1"/>
</dbReference>
<dbReference type="EMBL" id="JAVLSJ010000017">
    <property type="protein sequence ID" value="MDR9851379.1"/>
    <property type="molecule type" value="Genomic_DNA"/>
</dbReference>
<organism evidence="2 3">
    <name type="scientific">Herbaspirillum huttiense subsp. lycopersici</name>
    <dbReference type="NCBI Taxonomy" id="3074428"/>
    <lineage>
        <taxon>Bacteria</taxon>
        <taxon>Pseudomonadati</taxon>
        <taxon>Pseudomonadota</taxon>
        <taxon>Betaproteobacteria</taxon>
        <taxon>Burkholderiales</taxon>
        <taxon>Oxalobacteraceae</taxon>
        <taxon>Herbaspirillum</taxon>
    </lineage>
</organism>
<dbReference type="InterPro" id="IPR003959">
    <property type="entry name" value="ATPase_AAA_core"/>
</dbReference>
<sequence length="332" mass="37288">MANGDQIKAMLRAYKDADENQFMTLALQIAAREAKAGHGKLAGEIRDLVDQVKARSPEIIVTASRKPTPIRQPKGELADLVHVTYPETQLDDLILEPDTRERLDRLLREQRQSSLLAEHGLEARRKVLLIGPPGTGKTMTAAALASALSLPLFTLRLDSLFTRYMGEATAKLRLIFDSIQQVRGVYLFDEFDAIGQQRATNNDIGELRRILNAFLQMVEQDTSQSVIVAATNHPKILDEALFRRFDDILQFTLPTADEFIELMQRRTPKKYRSINWQQIAPLASGLSYADGKRAYDDALKEVIGSGNRAITIDALTKALQQRIKDKKTFTNN</sequence>
<dbReference type="InterPro" id="IPR027417">
    <property type="entry name" value="P-loop_NTPase"/>
</dbReference>
<dbReference type="CDD" id="cd19481">
    <property type="entry name" value="RecA-like_protease"/>
    <property type="match status" value="1"/>
</dbReference>
<feature type="domain" description="AAA+ ATPase" evidence="1">
    <location>
        <begin position="123"/>
        <end position="255"/>
    </location>
</feature>
<dbReference type="PANTHER" id="PTHR23077">
    <property type="entry name" value="AAA-FAMILY ATPASE"/>
    <property type="match status" value="1"/>
</dbReference>
<evidence type="ECO:0000259" key="1">
    <source>
        <dbReference type="SMART" id="SM00382"/>
    </source>
</evidence>
<evidence type="ECO:0000313" key="2">
    <source>
        <dbReference type="EMBL" id="MDR9851379.1"/>
    </source>
</evidence>
<keyword evidence="3" id="KW-1185">Reference proteome</keyword>
<dbReference type="Pfam" id="PF00004">
    <property type="entry name" value="AAA"/>
    <property type="match status" value="1"/>
</dbReference>
<accession>A0ABU2ET93</accession>
<dbReference type="Proteomes" id="UP001246576">
    <property type="component" value="Unassembled WGS sequence"/>
</dbReference>
<dbReference type="InterPro" id="IPR003593">
    <property type="entry name" value="AAA+_ATPase"/>
</dbReference>
<dbReference type="RefSeq" id="WP_310841455.1">
    <property type="nucleotide sequence ID" value="NZ_JAVLSJ010000017.1"/>
</dbReference>
<protein>
    <submittedName>
        <fullName evidence="2">AAA family ATPase</fullName>
    </submittedName>
</protein>
<proteinExistence type="predicted"/>
<dbReference type="Gene3D" id="3.40.50.300">
    <property type="entry name" value="P-loop containing nucleotide triphosphate hydrolases"/>
    <property type="match status" value="1"/>
</dbReference>
<dbReference type="InterPro" id="IPR050168">
    <property type="entry name" value="AAA_ATPase_domain"/>
</dbReference>
<dbReference type="PANTHER" id="PTHR23077:SF198">
    <property type="entry name" value="ATP-DEPENDENT ZINC METALLOPROTEASE FTSH"/>
    <property type="match status" value="1"/>
</dbReference>
<reference evidence="2" key="1">
    <citation type="submission" date="2023-09" db="EMBL/GenBank/DDBJ databases">
        <title>Description of first Herbaspirillum huttiense subsp. nephrolepsisexaltata and Herbaspirillum huttiense subsp. lycopersicon.</title>
        <authorList>
            <person name="Poudel M."/>
            <person name="Sharma A."/>
            <person name="Goss E."/>
            <person name="Tapia J.H."/>
            <person name="Harmon C.M."/>
            <person name="Jones J.B."/>
        </authorList>
    </citation>
    <scope>NUCLEOTIDE SEQUENCE</scope>
    <source>
        <strain evidence="2">SE1</strain>
    </source>
</reference>
<name>A0ABU2ET93_9BURK</name>
<evidence type="ECO:0000313" key="3">
    <source>
        <dbReference type="Proteomes" id="UP001246576"/>
    </source>
</evidence>
<dbReference type="SMART" id="SM00382">
    <property type="entry name" value="AAA"/>
    <property type="match status" value="1"/>
</dbReference>